<evidence type="ECO:0000313" key="7">
    <source>
        <dbReference type="Proteomes" id="UP000324781"/>
    </source>
</evidence>
<dbReference type="InterPro" id="IPR052344">
    <property type="entry name" value="Transposase-related"/>
</dbReference>
<dbReference type="Pfam" id="PF13007">
    <property type="entry name" value="LZ_Tnp_IS66"/>
    <property type="match status" value="1"/>
</dbReference>
<feature type="domain" description="Transposase TnpC homeodomain" evidence="4">
    <location>
        <begin position="48"/>
        <end position="120"/>
    </location>
</feature>
<keyword evidence="1" id="KW-0175">Coiled coil</keyword>
<dbReference type="Proteomes" id="UP000324781">
    <property type="component" value="Unassembled WGS sequence"/>
</dbReference>
<name>A0A1M6KTQ3_9FIRM</name>
<dbReference type="Pfam" id="PF03050">
    <property type="entry name" value="DDE_Tnp_IS66"/>
    <property type="match status" value="1"/>
</dbReference>
<accession>A0A1M6KTQ3</accession>
<feature type="domain" description="Transposase IS66 zinc-finger binding" evidence="3">
    <location>
        <begin position="128"/>
        <end position="172"/>
    </location>
</feature>
<reference evidence="6 7" key="1">
    <citation type="submission" date="2016-11" db="EMBL/GenBank/DDBJ databases">
        <authorList>
            <person name="Varghese N."/>
            <person name="Submissions S."/>
        </authorList>
    </citation>
    <scope>NUCLEOTIDE SEQUENCE [LARGE SCALE GENOMIC DNA]</scope>
    <source>
        <strain evidence="6 7">DSM 19027</strain>
    </source>
</reference>
<dbReference type="InterPro" id="IPR004291">
    <property type="entry name" value="Transposase_IS66_central"/>
</dbReference>
<dbReference type="PANTHER" id="PTHR33678">
    <property type="entry name" value="BLL1576 PROTEIN"/>
    <property type="match status" value="1"/>
</dbReference>
<dbReference type="InterPro" id="IPR039552">
    <property type="entry name" value="IS66_C"/>
</dbReference>
<dbReference type="EMBL" id="FQZP01000098">
    <property type="protein sequence ID" value="SHJ62351.1"/>
    <property type="molecule type" value="Genomic_DNA"/>
</dbReference>
<feature type="domain" description="Transposase IS66 central" evidence="2">
    <location>
        <begin position="193"/>
        <end position="477"/>
    </location>
</feature>
<evidence type="ECO:0000259" key="3">
    <source>
        <dbReference type="Pfam" id="PF13005"/>
    </source>
</evidence>
<protein>
    <submittedName>
        <fullName evidence="6">Transposase</fullName>
    </submittedName>
</protein>
<proteinExistence type="predicted"/>
<dbReference type="Pfam" id="PF13817">
    <property type="entry name" value="DDE_Tnp_IS66_C"/>
    <property type="match status" value="1"/>
</dbReference>
<dbReference type="InterPro" id="IPR024463">
    <property type="entry name" value="Transposase_TnpC_homeodom"/>
</dbReference>
<evidence type="ECO:0000259" key="5">
    <source>
        <dbReference type="Pfam" id="PF13817"/>
    </source>
</evidence>
<feature type="non-terminal residue" evidence="6">
    <location>
        <position position="1"/>
    </location>
</feature>
<dbReference type="PANTHER" id="PTHR33678:SF1">
    <property type="entry name" value="BLL1576 PROTEIN"/>
    <property type="match status" value="1"/>
</dbReference>
<evidence type="ECO:0000313" key="6">
    <source>
        <dbReference type="EMBL" id="SHJ62351.1"/>
    </source>
</evidence>
<evidence type="ECO:0000256" key="1">
    <source>
        <dbReference type="SAM" id="Coils"/>
    </source>
</evidence>
<gene>
    <name evidence="6" type="ORF">SAMN05444373_10982</name>
</gene>
<dbReference type="InterPro" id="IPR024474">
    <property type="entry name" value="Znf_dom_IS66"/>
</dbReference>
<dbReference type="NCBIfam" id="NF033517">
    <property type="entry name" value="transpos_IS66"/>
    <property type="match status" value="1"/>
</dbReference>
<keyword evidence="7" id="KW-1185">Reference proteome</keyword>
<evidence type="ECO:0000259" key="2">
    <source>
        <dbReference type="Pfam" id="PF03050"/>
    </source>
</evidence>
<feature type="domain" description="Transposase IS66 C-terminal" evidence="5">
    <location>
        <begin position="484"/>
        <end position="509"/>
    </location>
</feature>
<organism evidence="6 7">
    <name type="scientific">Thermoclostridium caenicola</name>
    <dbReference type="NCBI Taxonomy" id="659425"/>
    <lineage>
        <taxon>Bacteria</taxon>
        <taxon>Bacillati</taxon>
        <taxon>Bacillota</taxon>
        <taxon>Clostridia</taxon>
        <taxon>Eubacteriales</taxon>
        <taxon>Oscillospiraceae</taxon>
        <taxon>Thermoclostridium</taxon>
    </lineage>
</organism>
<evidence type="ECO:0000259" key="4">
    <source>
        <dbReference type="Pfam" id="PF13007"/>
    </source>
</evidence>
<sequence length="553" mass="64675">KCAENLDFKRVLWYNYHMETQEITVEKLLKIIEEKDRTIAELKQQVQWFMEQIRLAKHRQFGISSEQTNVHQMNLFNEAEAAADLTAPEPSLSEVKAHYRKKRTRLTTDKLPEDLPVEIIEHELPESERICSDCGSEMHTMGREIREELKIIPAKAVIVRHVRHVYSCRNCEETSDRVPVVKADMPEPVIKGSFASPETIAHIATQKFMMASPLYRQEQEWKQNGILLSRQTMSNWLIKACEEWLEPIYEKMKQRLCSHDVLHGDETVLQVLKEPGKAAQSKSYMWLFRTSGEAKHQIILYDYQPDRKHTHPEEFLKGFSGYLHADGYEGYHKLPENITVIGCWAHMRRKLVEAMKALPKDKQADSNAAKGVEYCDKLFHLERQFALLTPEDRRRERERLSKPLMDEFYDWIGNLNALPKILLGRAVQYARTQRKYLERYLLDGRLEISNNRAERSIKPFVIGRKNWIFCNTPNGARASAVYYSLIETARENGLNPFEYLSWIFTQVPNLGKTGYVTTIEDFLPGSTKIPQKVYIPKPKRQDPEKYAWEEEDI</sequence>
<dbReference type="Pfam" id="PF13005">
    <property type="entry name" value="zf-IS66"/>
    <property type="match status" value="1"/>
</dbReference>
<dbReference type="AlphaFoldDB" id="A0A1M6KTQ3"/>
<feature type="coiled-coil region" evidence="1">
    <location>
        <begin position="25"/>
        <end position="52"/>
    </location>
</feature>